<dbReference type="Proteomes" id="UP000238949">
    <property type="component" value="Unassembled WGS sequence"/>
</dbReference>
<keyword evidence="1" id="KW-1133">Transmembrane helix</keyword>
<keyword evidence="1" id="KW-0812">Transmembrane</keyword>
<proteinExistence type="predicted"/>
<evidence type="ECO:0008006" key="4">
    <source>
        <dbReference type="Google" id="ProtNLM"/>
    </source>
</evidence>
<name>A0A2S9V3W3_9ALTE</name>
<reference evidence="3" key="1">
    <citation type="journal article" date="2020" name="Int. J. Syst. Evol. Microbiol.">
        <title>Alteromonas alba sp. nov., a marine bacterium isolated from the seawater of the West Pacific Ocean.</title>
        <authorList>
            <person name="Sun C."/>
            <person name="Wu Y.-H."/>
            <person name="Xamxidin M."/>
            <person name="Cheng H."/>
            <person name="Xu X.-W."/>
        </authorList>
    </citation>
    <scope>NUCLEOTIDE SEQUENCE [LARGE SCALE GENOMIC DNA]</scope>
    <source>
        <strain evidence="3">190</strain>
    </source>
</reference>
<gene>
    <name evidence="2" type="ORF">C6Y40_23765</name>
</gene>
<feature type="transmembrane region" description="Helical" evidence="1">
    <location>
        <begin position="230"/>
        <end position="248"/>
    </location>
</feature>
<protein>
    <recommendedName>
        <fullName evidence="4">Oligosaccharide repeat unit polymerase</fullName>
    </recommendedName>
</protein>
<feature type="transmembrane region" description="Helical" evidence="1">
    <location>
        <begin position="207"/>
        <end position="223"/>
    </location>
</feature>
<evidence type="ECO:0000313" key="2">
    <source>
        <dbReference type="EMBL" id="PRO71075.1"/>
    </source>
</evidence>
<sequence length="428" mass="49648">MFIISLISWFAYTSVLVVLFMRSFKSAKYGSFFLYFFSLYYLSIRPVFIFLGLDVPIPFYEFQYDFYGDIARANLIVMLWVGVLFLTQSYFEKIFLSKVERKPYNVNFVNLNYLFFLTAFMTLLGVMVTSFFILKFGSLSEFLYQVKIEKSMKGLYVFREFSAWALILTGYLFLNSKLIGAKYYVVISVMLISVNGLFIFFWGNRTTIGFFIFMLGVLYFSRFQRINIKTLFLSTVLLFVIANGLRLAREDLHSEAIGHEVNSLEAMGPITALSLSMHLSEYDGLVLASRDVGKRFAFRDGEDFYNGLLAWVPRFLWKDKPLTHNVGLWFRQVYERDKNNGWPITAVGDWFVNGSWLYVFFGAALTGIIAAFLDSYCNKSLFVDYTIVIFSVFALGQGIDPGFIQTIFLKYIPVFILLYFAKSKIRFS</sequence>
<feature type="transmembrane region" description="Helical" evidence="1">
    <location>
        <begin position="380"/>
        <end position="396"/>
    </location>
</feature>
<feature type="transmembrane region" description="Helical" evidence="1">
    <location>
        <begin position="355"/>
        <end position="373"/>
    </location>
</feature>
<comment type="caution">
    <text evidence="2">The sequence shown here is derived from an EMBL/GenBank/DDBJ whole genome shotgun (WGS) entry which is preliminary data.</text>
</comment>
<accession>A0A2S9V3W3</accession>
<feature type="transmembrane region" description="Helical" evidence="1">
    <location>
        <begin position="73"/>
        <end position="91"/>
    </location>
</feature>
<organism evidence="2 3">
    <name type="scientific">Alteromonas alba</name>
    <dbReference type="NCBI Taxonomy" id="2079529"/>
    <lineage>
        <taxon>Bacteria</taxon>
        <taxon>Pseudomonadati</taxon>
        <taxon>Pseudomonadota</taxon>
        <taxon>Gammaproteobacteria</taxon>
        <taxon>Alteromonadales</taxon>
        <taxon>Alteromonadaceae</taxon>
        <taxon>Alteromonas/Salinimonas group</taxon>
        <taxon>Alteromonas</taxon>
    </lineage>
</organism>
<feature type="transmembrane region" description="Helical" evidence="1">
    <location>
        <begin position="181"/>
        <end position="201"/>
    </location>
</feature>
<evidence type="ECO:0000313" key="3">
    <source>
        <dbReference type="Proteomes" id="UP000238949"/>
    </source>
</evidence>
<dbReference type="EMBL" id="PVNP01000216">
    <property type="protein sequence ID" value="PRO71075.1"/>
    <property type="molecule type" value="Genomic_DNA"/>
</dbReference>
<feature type="transmembrane region" description="Helical" evidence="1">
    <location>
        <begin position="154"/>
        <end position="174"/>
    </location>
</feature>
<keyword evidence="3" id="KW-1185">Reference proteome</keyword>
<keyword evidence="1" id="KW-0472">Membrane</keyword>
<feature type="transmembrane region" description="Helical" evidence="1">
    <location>
        <begin position="402"/>
        <end position="421"/>
    </location>
</feature>
<evidence type="ECO:0000256" key="1">
    <source>
        <dbReference type="SAM" id="Phobius"/>
    </source>
</evidence>
<feature type="transmembrane region" description="Helical" evidence="1">
    <location>
        <begin position="111"/>
        <end position="134"/>
    </location>
</feature>
<feature type="transmembrane region" description="Helical" evidence="1">
    <location>
        <begin position="32"/>
        <end position="53"/>
    </location>
</feature>
<feature type="transmembrane region" description="Helical" evidence="1">
    <location>
        <begin position="6"/>
        <end position="25"/>
    </location>
</feature>
<dbReference type="AlphaFoldDB" id="A0A2S9V3W3"/>